<dbReference type="AlphaFoldDB" id="A0A1A0MP91"/>
<reference evidence="2 4" key="1">
    <citation type="submission" date="2016-06" db="EMBL/GenBank/DDBJ databases">
        <authorList>
            <person name="Kjaerup R.B."/>
            <person name="Dalgaard T.S."/>
            <person name="Juul-Madsen H.R."/>
        </authorList>
    </citation>
    <scope>NUCLEOTIDE SEQUENCE [LARGE SCALE GENOMIC DNA]</scope>
    <source>
        <strain evidence="2 4">1199456.5</strain>
    </source>
</reference>
<reference evidence="3 5" key="2">
    <citation type="submission" date="2019-01" db="EMBL/GenBank/DDBJ databases">
        <title>High-quality-draft genome sequences of five non-tuberculosis mycobacteriaceae isolated from a nosocomial environment.</title>
        <authorList>
            <person name="Tiago I."/>
            <person name="Alarico S."/>
            <person name="Pereira S.G."/>
            <person name="Coelho C."/>
            <person name="Maranha A."/>
            <person name="Empadinhas N."/>
        </authorList>
    </citation>
    <scope>NUCLEOTIDE SEQUENCE [LARGE SCALE GENOMIC DNA]</scope>
    <source>
        <strain evidence="3 5">24AIII</strain>
    </source>
</reference>
<evidence type="ECO:0000313" key="2">
    <source>
        <dbReference type="EMBL" id="OBA86593.1"/>
    </source>
</evidence>
<comment type="caution">
    <text evidence="2">The sequence shown here is derived from an EMBL/GenBank/DDBJ whole genome shotgun (WGS) entry which is preliminary data.</text>
</comment>
<dbReference type="GO" id="GO:0003824">
    <property type="term" value="F:catalytic activity"/>
    <property type="evidence" value="ECO:0007669"/>
    <property type="project" value="InterPro"/>
</dbReference>
<evidence type="ECO:0000313" key="5">
    <source>
        <dbReference type="Proteomes" id="UP000294929"/>
    </source>
</evidence>
<dbReference type="Proteomes" id="UP000294929">
    <property type="component" value="Unassembled WGS sequence"/>
</dbReference>
<dbReference type="Proteomes" id="UP000093962">
    <property type="component" value="Unassembled WGS sequence"/>
</dbReference>
<sequence length="362" mass="39615">MNKHGLFIGKFYPPHRGHHSVIRSAATQCEQVTVLVMAAAVETLSLDDRVGWLQAEHAADENVVVAGIRCDAPMDLNDHNVWAAQVAAMRAGIRAAGAPSGVDVVFSNDDYGSELARWFDAKHVRTARDGFNSTAIRQDLAAHWDWLAPATRAGLTTRVVVLGAESTGTTTVSTLLAEHYAQRWPATAVVPEYGRDYTSLKWARDPELPLDELTWTAEDFDAVAAEQTRLEEAAAASGSPILICDTDAFATAIWERRYLGDAARTAQPWTSVPPRAVYLLTDHAGVPWHDDGMREGDLTVREEMTGWFADALTAAGHSWVLLTGPLDARVDIAVRTVDQLLKHRMTFGEPLTGPGFVHDFPR</sequence>
<dbReference type="SUPFAM" id="SSF52540">
    <property type="entry name" value="P-loop containing nucleoside triphosphate hydrolases"/>
    <property type="match status" value="1"/>
</dbReference>
<evidence type="ECO:0000259" key="1">
    <source>
        <dbReference type="Pfam" id="PF13521"/>
    </source>
</evidence>
<dbReference type="Gene3D" id="3.40.50.300">
    <property type="entry name" value="P-loop containing nucleotide triphosphate hydrolases"/>
    <property type="match status" value="1"/>
</dbReference>
<proteinExistence type="predicted"/>
<dbReference type="Gene3D" id="3.40.50.620">
    <property type="entry name" value="HUPs"/>
    <property type="match status" value="1"/>
</dbReference>
<dbReference type="InterPro" id="IPR038727">
    <property type="entry name" value="NadR/Ttd14_AAA_dom"/>
</dbReference>
<protein>
    <submittedName>
        <fullName evidence="2">Transcriptional regulator</fullName>
    </submittedName>
</protein>
<organism evidence="2 4">
    <name type="scientific">Mycolicibacterium mucogenicum</name>
    <name type="common">Mycobacterium mucogenicum</name>
    <dbReference type="NCBI Taxonomy" id="56689"/>
    <lineage>
        <taxon>Bacteria</taxon>
        <taxon>Bacillati</taxon>
        <taxon>Actinomycetota</taxon>
        <taxon>Actinomycetes</taxon>
        <taxon>Mycobacteriales</taxon>
        <taxon>Mycobacteriaceae</taxon>
        <taxon>Mycolicibacterium</taxon>
    </lineage>
</organism>
<gene>
    <name evidence="2" type="ORF">A5642_22300</name>
    <name evidence="3" type="ORF">EUA03_10730</name>
</gene>
<dbReference type="EMBL" id="SDLO01000007">
    <property type="protein sequence ID" value="TDK90038.1"/>
    <property type="molecule type" value="Genomic_DNA"/>
</dbReference>
<dbReference type="EMBL" id="LZSF01000141">
    <property type="protein sequence ID" value="OBA86593.1"/>
    <property type="molecule type" value="Genomic_DNA"/>
</dbReference>
<dbReference type="PANTHER" id="PTHR37512:SF1">
    <property type="entry name" value="NADR_TTD14 AAA DOMAIN-CONTAINING PROTEIN"/>
    <property type="match status" value="1"/>
</dbReference>
<dbReference type="RefSeq" id="WP_060998959.1">
    <property type="nucleotide sequence ID" value="NZ_LSKA01000013.1"/>
</dbReference>
<dbReference type="InterPro" id="IPR027417">
    <property type="entry name" value="P-loop_NTPase"/>
</dbReference>
<dbReference type="InterPro" id="IPR052735">
    <property type="entry name" value="NAD_biosynth-regulator"/>
</dbReference>
<dbReference type="NCBIfam" id="TIGR00125">
    <property type="entry name" value="cyt_tran_rel"/>
    <property type="match status" value="1"/>
</dbReference>
<dbReference type="OrthoDB" id="3249147at2"/>
<evidence type="ECO:0000313" key="4">
    <source>
        <dbReference type="Proteomes" id="UP000093962"/>
    </source>
</evidence>
<dbReference type="SUPFAM" id="SSF52374">
    <property type="entry name" value="Nucleotidylyl transferase"/>
    <property type="match status" value="1"/>
</dbReference>
<dbReference type="PANTHER" id="PTHR37512">
    <property type="entry name" value="TRIFUNCTIONAL NAD BIOSYNTHESIS/REGULATOR PROTEIN NADR"/>
    <property type="match status" value="1"/>
</dbReference>
<name>A0A1A0MP91_MYCMU</name>
<dbReference type="InterPro" id="IPR004821">
    <property type="entry name" value="Cyt_trans-like"/>
</dbReference>
<dbReference type="Pfam" id="PF13521">
    <property type="entry name" value="AAA_28"/>
    <property type="match status" value="1"/>
</dbReference>
<accession>A0A1A0MP91</accession>
<dbReference type="InterPro" id="IPR014729">
    <property type="entry name" value="Rossmann-like_a/b/a_fold"/>
</dbReference>
<feature type="domain" description="NadR/Ttd14 AAA" evidence="1">
    <location>
        <begin position="158"/>
        <end position="329"/>
    </location>
</feature>
<evidence type="ECO:0000313" key="3">
    <source>
        <dbReference type="EMBL" id="TDK90038.1"/>
    </source>
</evidence>